<reference evidence="1 2" key="1">
    <citation type="submission" date="2013-04" db="EMBL/GenBank/DDBJ databases">
        <title>Gluconobacter oxydans NBRC 3293 whole genome sequence.</title>
        <authorList>
            <person name="Matsutani M."/>
            <person name="Yakushi T."/>
            <person name="Matsushita K."/>
        </authorList>
    </citation>
    <scope>NUCLEOTIDE SEQUENCE [LARGE SCALE GENOMIC DNA]</scope>
    <source>
        <strain evidence="1 2">NBRC 3293</strain>
    </source>
</reference>
<proteinExistence type="predicted"/>
<dbReference type="EMBL" id="BARJ01000006">
    <property type="protein sequence ID" value="GEM16742.1"/>
    <property type="molecule type" value="Genomic_DNA"/>
</dbReference>
<organism evidence="1 2">
    <name type="scientific">Gluconobacter oxydans NBRC 3293</name>
    <dbReference type="NCBI Taxonomy" id="1315969"/>
    <lineage>
        <taxon>Bacteria</taxon>
        <taxon>Pseudomonadati</taxon>
        <taxon>Pseudomonadota</taxon>
        <taxon>Alphaproteobacteria</taxon>
        <taxon>Acetobacterales</taxon>
        <taxon>Acetobacteraceae</taxon>
        <taxon>Gluconobacter</taxon>
    </lineage>
</organism>
<dbReference type="AlphaFoldDB" id="A0A829X0Y6"/>
<name>A0A829X0Y6_GLUOY</name>
<gene>
    <name evidence="1" type="ORF">NBRC3293_1239</name>
</gene>
<sequence>MLRRLSACEVMQGRPRCDGMEFSELCRILLSVRTGRNSLQDIPVEPLS</sequence>
<evidence type="ECO:0000313" key="2">
    <source>
        <dbReference type="Proteomes" id="UP000484858"/>
    </source>
</evidence>
<accession>A0A829X0Y6</accession>
<evidence type="ECO:0000313" key="1">
    <source>
        <dbReference type="EMBL" id="GEM16742.1"/>
    </source>
</evidence>
<comment type="caution">
    <text evidence="1">The sequence shown here is derived from an EMBL/GenBank/DDBJ whole genome shotgun (WGS) entry which is preliminary data.</text>
</comment>
<protein>
    <submittedName>
        <fullName evidence="1">Uncharacterized protein</fullName>
    </submittedName>
</protein>
<dbReference type="Proteomes" id="UP000484858">
    <property type="component" value="Unassembled WGS sequence"/>
</dbReference>